<dbReference type="Proteomes" id="UP000185568">
    <property type="component" value="Unassembled WGS sequence"/>
</dbReference>
<sequence>MTVTPKQLAGWNGVPATETTIYTVPASTTTIIKNIVMSNINTADQTITIKVNAIPIIYQYTVKSKDTVVIDLSTVATAGSTFTAQAGAATSIALIISGVEVS</sequence>
<evidence type="ECO:0000313" key="1">
    <source>
        <dbReference type="EMBL" id="OLN21842.1"/>
    </source>
</evidence>
<keyword evidence="2" id="KW-1185">Reference proteome</keyword>
<comment type="caution">
    <text evidence="1">The sequence shown here is derived from an EMBL/GenBank/DDBJ whole genome shotgun (WGS) entry which is preliminary data.</text>
</comment>
<proteinExistence type="predicted"/>
<dbReference type="EMBL" id="MSDU01000029">
    <property type="protein sequence ID" value="OLN21842.1"/>
    <property type="molecule type" value="Genomic_DNA"/>
</dbReference>
<protein>
    <submittedName>
        <fullName evidence="1">Uncharacterized protein</fullName>
    </submittedName>
</protein>
<name>A0A1Q8Q3G6_9BACI</name>
<reference evidence="1 2" key="1">
    <citation type="submission" date="2016-12" db="EMBL/GenBank/DDBJ databases">
        <title>Domibacillus antri genome sequencing.</title>
        <authorList>
            <person name="Verma A."/>
            <person name="Krishnamurthi S."/>
        </authorList>
    </citation>
    <scope>NUCLEOTIDE SEQUENCE [LARGE SCALE GENOMIC DNA]</scope>
    <source>
        <strain evidence="1 2">XD80</strain>
    </source>
</reference>
<dbReference type="RefSeq" id="WP_075399080.1">
    <property type="nucleotide sequence ID" value="NZ_MSDU01000029.1"/>
</dbReference>
<organism evidence="1 2">
    <name type="scientific">Domibacillus antri</name>
    <dbReference type="NCBI Taxonomy" id="1714264"/>
    <lineage>
        <taxon>Bacteria</taxon>
        <taxon>Bacillati</taxon>
        <taxon>Bacillota</taxon>
        <taxon>Bacilli</taxon>
        <taxon>Bacillales</taxon>
        <taxon>Bacillaceae</taxon>
        <taxon>Domibacillus</taxon>
    </lineage>
</organism>
<dbReference type="AlphaFoldDB" id="A0A1Q8Q3G6"/>
<evidence type="ECO:0000313" key="2">
    <source>
        <dbReference type="Proteomes" id="UP000185568"/>
    </source>
</evidence>
<accession>A0A1Q8Q3G6</accession>
<dbReference type="STRING" id="1714264.BTO30_12535"/>
<gene>
    <name evidence="1" type="ORF">BTO30_12535</name>
</gene>